<feature type="domain" description="FBD" evidence="1">
    <location>
        <begin position="25"/>
        <end position="60"/>
    </location>
</feature>
<dbReference type="AlphaFoldDB" id="A0A453FYI7"/>
<accession>A0A453FYI7</accession>
<name>A0A453FYI7_AEGTS</name>
<evidence type="ECO:0000259" key="1">
    <source>
        <dbReference type="Pfam" id="PF08387"/>
    </source>
</evidence>
<dbReference type="InterPro" id="IPR053772">
    <property type="entry name" value="At1g61320/At1g61330-like"/>
</dbReference>
<dbReference type="InterPro" id="IPR006566">
    <property type="entry name" value="FBD"/>
</dbReference>
<dbReference type="Proteomes" id="UP000015105">
    <property type="component" value="Chromosome 3D"/>
</dbReference>
<organism evidence="2 3">
    <name type="scientific">Aegilops tauschii subsp. strangulata</name>
    <name type="common">Goatgrass</name>
    <dbReference type="NCBI Taxonomy" id="200361"/>
    <lineage>
        <taxon>Eukaryota</taxon>
        <taxon>Viridiplantae</taxon>
        <taxon>Streptophyta</taxon>
        <taxon>Embryophyta</taxon>
        <taxon>Tracheophyta</taxon>
        <taxon>Spermatophyta</taxon>
        <taxon>Magnoliopsida</taxon>
        <taxon>Liliopsida</taxon>
        <taxon>Poales</taxon>
        <taxon>Poaceae</taxon>
        <taxon>BOP clade</taxon>
        <taxon>Pooideae</taxon>
        <taxon>Triticodae</taxon>
        <taxon>Triticeae</taxon>
        <taxon>Triticinae</taxon>
        <taxon>Aegilops</taxon>
    </lineage>
</organism>
<dbReference type="Gramene" id="AET3Gv20828100.8">
    <property type="protein sequence ID" value="AET3Gv20828100.8"/>
    <property type="gene ID" value="AET3Gv20828100"/>
</dbReference>
<dbReference type="Pfam" id="PF08387">
    <property type="entry name" value="FBD"/>
    <property type="match status" value="1"/>
</dbReference>
<evidence type="ECO:0000313" key="2">
    <source>
        <dbReference type="EnsemblPlants" id="AET3Gv20828100.8"/>
    </source>
</evidence>
<evidence type="ECO:0000313" key="3">
    <source>
        <dbReference type="Proteomes" id="UP000015105"/>
    </source>
</evidence>
<reference evidence="3" key="2">
    <citation type="journal article" date="2017" name="Nat. Plants">
        <title>The Aegilops tauschii genome reveals multiple impacts of transposons.</title>
        <authorList>
            <person name="Zhao G."/>
            <person name="Zou C."/>
            <person name="Li K."/>
            <person name="Wang K."/>
            <person name="Li T."/>
            <person name="Gao L."/>
            <person name="Zhang X."/>
            <person name="Wang H."/>
            <person name="Yang Z."/>
            <person name="Liu X."/>
            <person name="Jiang W."/>
            <person name="Mao L."/>
            <person name="Kong X."/>
            <person name="Jiao Y."/>
            <person name="Jia J."/>
        </authorList>
    </citation>
    <scope>NUCLEOTIDE SEQUENCE [LARGE SCALE GENOMIC DNA]</scope>
    <source>
        <strain evidence="3">cv. AL8/78</strain>
    </source>
</reference>
<reference evidence="2" key="3">
    <citation type="journal article" date="2017" name="Nature">
        <title>Genome sequence of the progenitor of the wheat D genome Aegilops tauschii.</title>
        <authorList>
            <person name="Luo M.C."/>
            <person name="Gu Y.Q."/>
            <person name="Puiu D."/>
            <person name="Wang H."/>
            <person name="Twardziok S.O."/>
            <person name="Deal K.R."/>
            <person name="Huo N."/>
            <person name="Zhu T."/>
            <person name="Wang L."/>
            <person name="Wang Y."/>
            <person name="McGuire P.E."/>
            <person name="Liu S."/>
            <person name="Long H."/>
            <person name="Ramasamy R.K."/>
            <person name="Rodriguez J.C."/>
            <person name="Van S.L."/>
            <person name="Yuan L."/>
            <person name="Wang Z."/>
            <person name="Xia Z."/>
            <person name="Xiao L."/>
            <person name="Anderson O.D."/>
            <person name="Ouyang S."/>
            <person name="Liang Y."/>
            <person name="Zimin A.V."/>
            <person name="Pertea G."/>
            <person name="Qi P."/>
            <person name="Bennetzen J.L."/>
            <person name="Dai X."/>
            <person name="Dawson M.W."/>
            <person name="Muller H.G."/>
            <person name="Kugler K."/>
            <person name="Rivarola-Duarte L."/>
            <person name="Spannagl M."/>
            <person name="Mayer K.F.X."/>
            <person name="Lu F.H."/>
            <person name="Bevan M.W."/>
            <person name="Leroy P."/>
            <person name="Li P."/>
            <person name="You F.M."/>
            <person name="Sun Q."/>
            <person name="Liu Z."/>
            <person name="Lyons E."/>
            <person name="Wicker T."/>
            <person name="Salzberg S.L."/>
            <person name="Devos K.M."/>
            <person name="Dvorak J."/>
        </authorList>
    </citation>
    <scope>NUCLEOTIDE SEQUENCE [LARGE SCALE GENOMIC DNA]</scope>
    <source>
        <strain evidence="2">cv. AL8/78</strain>
    </source>
</reference>
<proteinExistence type="predicted"/>
<reference evidence="3" key="1">
    <citation type="journal article" date="2014" name="Science">
        <title>Ancient hybridizations among the ancestral genomes of bread wheat.</title>
        <authorList>
            <consortium name="International Wheat Genome Sequencing Consortium,"/>
            <person name="Marcussen T."/>
            <person name="Sandve S.R."/>
            <person name="Heier L."/>
            <person name="Spannagl M."/>
            <person name="Pfeifer M."/>
            <person name="Jakobsen K.S."/>
            <person name="Wulff B.B."/>
            <person name="Steuernagel B."/>
            <person name="Mayer K.F."/>
            <person name="Olsen O.A."/>
        </authorList>
    </citation>
    <scope>NUCLEOTIDE SEQUENCE [LARGE SCALE GENOMIC DNA]</scope>
    <source>
        <strain evidence="3">cv. AL8/78</strain>
    </source>
</reference>
<reference evidence="2" key="5">
    <citation type="journal article" date="2021" name="G3 (Bethesda)">
        <title>Aegilops tauschii genome assembly Aet v5.0 features greater sequence contiguity and improved annotation.</title>
        <authorList>
            <person name="Wang L."/>
            <person name="Zhu T."/>
            <person name="Rodriguez J.C."/>
            <person name="Deal K.R."/>
            <person name="Dubcovsky J."/>
            <person name="McGuire P.E."/>
            <person name="Lux T."/>
            <person name="Spannagl M."/>
            <person name="Mayer K.F.X."/>
            <person name="Baldrich P."/>
            <person name="Meyers B.C."/>
            <person name="Huo N."/>
            <person name="Gu Y.Q."/>
            <person name="Zhou H."/>
            <person name="Devos K.M."/>
            <person name="Bennetzen J.L."/>
            <person name="Unver T."/>
            <person name="Budak H."/>
            <person name="Gulick P.J."/>
            <person name="Galiba G."/>
            <person name="Kalapos B."/>
            <person name="Nelson D.R."/>
            <person name="Li P."/>
            <person name="You F.M."/>
            <person name="Luo M.C."/>
            <person name="Dvorak J."/>
        </authorList>
    </citation>
    <scope>NUCLEOTIDE SEQUENCE [LARGE SCALE GENOMIC DNA]</scope>
    <source>
        <strain evidence="2">cv. AL8/78</strain>
    </source>
</reference>
<sequence length="104" mass="11990">MQMHCFDSAIDGEPREDAYRPHPHRHLKTIKMTGFYGLLGQVELALYLLRNATSLERMIIDPVVRNNWPIPPMGGAKQNIDRGTSIALNKLSRQEFRKVLDILY</sequence>
<reference evidence="2" key="4">
    <citation type="submission" date="2019-03" db="UniProtKB">
        <authorList>
            <consortium name="EnsemblPlants"/>
        </authorList>
    </citation>
    <scope>IDENTIFICATION</scope>
</reference>
<dbReference type="PANTHER" id="PTHR34145:SF48">
    <property type="entry name" value="OS01G0553400 PROTEIN"/>
    <property type="match status" value="1"/>
</dbReference>
<dbReference type="PANTHER" id="PTHR34145">
    <property type="entry name" value="OS02G0105600 PROTEIN"/>
    <property type="match status" value="1"/>
</dbReference>
<keyword evidence="3" id="KW-1185">Reference proteome</keyword>
<dbReference type="EnsemblPlants" id="AET3Gv20828100.8">
    <property type="protein sequence ID" value="AET3Gv20828100.8"/>
    <property type="gene ID" value="AET3Gv20828100"/>
</dbReference>
<protein>
    <recommendedName>
        <fullName evidence="1">FBD domain-containing protein</fullName>
    </recommendedName>
</protein>